<accession>A0A2R5LDP4</accession>
<dbReference type="Pfam" id="PF04893">
    <property type="entry name" value="Yip1"/>
    <property type="match status" value="1"/>
</dbReference>
<dbReference type="InterPro" id="IPR039765">
    <property type="entry name" value="Yip5/YIPF1/YIPF2"/>
</dbReference>
<evidence type="ECO:0000256" key="3">
    <source>
        <dbReference type="ARBA" id="ARBA00022692"/>
    </source>
</evidence>
<reference evidence="8" key="1">
    <citation type="submission" date="2018-03" db="EMBL/GenBank/DDBJ databases">
        <title>The relapsing fever spirochete Borrelia turicatae persists in the highly oxidative environment of its soft-bodied tick vector.</title>
        <authorList>
            <person name="Bourret T.J."/>
            <person name="Boyle W.K."/>
            <person name="Valenzuela J.G."/>
            <person name="Oliveira F."/>
            <person name="Lopez J.E."/>
        </authorList>
    </citation>
    <scope>NUCLEOTIDE SEQUENCE</scope>
    <source>
        <strain evidence="8">Kansas strain/isolate</strain>
        <tissue evidence="8">Salivary glands</tissue>
    </source>
</reference>
<evidence type="ECO:0000256" key="6">
    <source>
        <dbReference type="RuleBase" id="RU361264"/>
    </source>
</evidence>
<keyword evidence="4 6" id="KW-1133">Transmembrane helix</keyword>
<evidence type="ECO:0000256" key="2">
    <source>
        <dbReference type="ARBA" id="ARBA00010596"/>
    </source>
</evidence>
<evidence type="ECO:0000313" key="8">
    <source>
        <dbReference type="EMBL" id="MBY07650.1"/>
    </source>
</evidence>
<dbReference type="EMBL" id="GGLE01003524">
    <property type="protein sequence ID" value="MBY07650.1"/>
    <property type="molecule type" value="Transcribed_RNA"/>
</dbReference>
<evidence type="ECO:0000256" key="1">
    <source>
        <dbReference type="ARBA" id="ARBA00004141"/>
    </source>
</evidence>
<comment type="similarity">
    <text evidence="2 6">Belongs to the YIP1 family.</text>
</comment>
<dbReference type="InterPro" id="IPR006977">
    <property type="entry name" value="Yip1_dom"/>
</dbReference>
<dbReference type="GO" id="GO:0016192">
    <property type="term" value="P:vesicle-mediated transport"/>
    <property type="evidence" value="ECO:0007669"/>
    <property type="project" value="InterPro"/>
</dbReference>
<feature type="transmembrane region" description="Helical" evidence="6">
    <location>
        <begin position="168"/>
        <end position="190"/>
    </location>
</feature>
<organism evidence="8">
    <name type="scientific">Ornithodoros turicata</name>
    <dbReference type="NCBI Taxonomy" id="34597"/>
    <lineage>
        <taxon>Eukaryota</taxon>
        <taxon>Metazoa</taxon>
        <taxon>Ecdysozoa</taxon>
        <taxon>Arthropoda</taxon>
        <taxon>Chelicerata</taxon>
        <taxon>Arachnida</taxon>
        <taxon>Acari</taxon>
        <taxon>Parasitiformes</taxon>
        <taxon>Ixodida</taxon>
        <taxon>Ixodoidea</taxon>
        <taxon>Argasidae</taxon>
        <taxon>Ornithodorinae</taxon>
        <taxon>Ornithodoros</taxon>
    </lineage>
</organism>
<evidence type="ECO:0000256" key="5">
    <source>
        <dbReference type="ARBA" id="ARBA00023136"/>
    </source>
</evidence>
<proteinExistence type="inferred from homology"/>
<dbReference type="GO" id="GO:0000139">
    <property type="term" value="C:Golgi membrane"/>
    <property type="evidence" value="ECO:0007669"/>
    <property type="project" value="UniProtKB-SubCell"/>
</dbReference>
<evidence type="ECO:0000256" key="4">
    <source>
        <dbReference type="ARBA" id="ARBA00022989"/>
    </source>
</evidence>
<name>A0A2R5LDP4_9ACAR</name>
<comment type="caution">
    <text evidence="6">Lacks conserved residue(s) required for the propagation of feature annotation.</text>
</comment>
<dbReference type="PANTHER" id="PTHR12822">
    <property type="entry name" value="PROTEIN YIPF"/>
    <property type="match status" value="1"/>
</dbReference>
<feature type="transmembrane region" description="Helical" evidence="6">
    <location>
        <begin position="141"/>
        <end position="162"/>
    </location>
</feature>
<dbReference type="PANTHER" id="PTHR12822:SF2">
    <property type="entry name" value="PROTEIN YIPF"/>
    <property type="match status" value="1"/>
</dbReference>
<feature type="transmembrane region" description="Helical" evidence="6">
    <location>
        <begin position="202"/>
        <end position="224"/>
    </location>
</feature>
<keyword evidence="3 6" id="KW-0812">Transmembrane</keyword>
<evidence type="ECO:0000259" key="7">
    <source>
        <dbReference type="Pfam" id="PF04893"/>
    </source>
</evidence>
<protein>
    <recommendedName>
        <fullName evidence="6">Protein YIPF</fullName>
    </recommendedName>
</protein>
<sequence length="278" mass="31254">MNDDDEESEELLNREKKPPSFWEFSYYQSLFDVTTKEVLDRVLWSALPRLGSGSTYLENHIKPNPDLYGPVWVGVTLIVTTSVSSNVANYLESVGETKHFWHTDYTRVSFASSAILLYIFLVPLILWAGLKYRSIETRFTLIETLCLYGYSLSIYVPISILWAVHLTWLRWTLMIFGALMSGIVLISSLWPSLRGETRKMAVITISLVLLMHALLALGFVVYFFHEAHVDPTSPSVSSPSAPAVVPSSVPSNLSHVVTRMSIVNGTNFTSSTNSTHRI</sequence>
<feature type="transmembrane region" description="Helical" evidence="6">
    <location>
        <begin position="108"/>
        <end position="129"/>
    </location>
</feature>
<dbReference type="GO" id="GO:0031267">
    <property type="term" value="F:small GTPase binding"/>
    <property type="evidence" value="ECO:0007669"/>
    <property type="project" value="InterPro"/>
</dbReference>
<comment type="subcellular location">
    <subcellularLocation>
        <location evidence="6">Golgi apparatus membrane</location>
        <topology evidence="6">Multi-pass membrane protein</topology>
    </subcellularLocation>
    <subcellularLocation>
        <location evidence="1">Membrane</location>
        <topology evidence="1">Multi-pass membrane protein</topology>
    </subcellularLocation>
</comment>
<keyword evidence="5 6" id="KW-0472">Membrane</keyword>
<feature type="domain" description="Yip1" evidence="7">
    <location>
        <begin position="60"/>
        <end position="217"/>
    </location>
</feature>
<dbReference type="AlphaFoldDB" id="A0A2R5LDP4"/>